<reference evidence="2 3" key="1">
    <citation type="submission" date="2018-08" db="EMBL/GenBank/DDBJ databases">
        <title>A genome reference for cultivated species of the human gut microbiota.</title>
        <authorList>
            <person name="Zou Y."/>
            <person name="Xue W."/>
            <person name="Luo G."/>
        </authorList>
    </citation>
    <scope>NUCLEOTIDE SEQUENCE [LARGE SCALE GENOMIC DNA]</scope>
    <source>
        <strain evidence="2 3">TF08-14</strain>
    </source>
</reference>
<gene>
    <name evidence="2" type="ORF">DXC81_02550</name>
</gene>
<dbReference type="Pfam" id="PF18159">
    <property type="entry name" value="S_4TM"/>
    <property type="match status" value="1"/>
</dbReference>
<dbReference type="EMBL" id="QSRJ01000002">
    <property type="protein sequence ID" value="RGL11682.1"/>
    <property type="molecule type" value="Genomic_DNA"/>
</dbReference>
<evidence type="ECO:0000256" key="1">
    <source>
        <dbReference type="SAM" id="Phobius"/>
    </source>
</evidence>
<proteinExistence type="predicted"/>
<keyword evidence="1" id="KW-1133">Transmembrane helix</keyword>
<dbReference type="AlphaFoldDB" id="A0A3E4QWV9"/>
<evidence type="ECO:0000313" key="3">
    <source>
        <dbReference type="Proteomes" id="UP000260943"/>
    </source>
</evidence>
<feature type="transmembrane region" description="Helical" evidence="1">
    <location>
        <begin position="35"/>
        <end position="55"/>
    </location>
</feature>
<name>A0A3E4QWV9_9ACTN</name>
<keyword evidence="1" id="KW-0472">Membrane</keyword>
<feature type="transmembrane region" description="Helical" evidence="1">
    <location>
        <begin position="169"/>
        <end position="188"/>
    </location>
</feature>
<protein>
    <recommendedName>
        <fullName evidence="4">DUF4231 domain-containing protein</fullName>
    </recommendedName>
</protein>
<feature type="transmembrane region" description="Helical" evidence="1">
    <location>
        <begin position="61"/>
        <end position="80"/>
    </location>
</feature>
<dbReference type="Proteomes" id="UP000260943">
    <property type="component" value="Unassembled WGS sequence"/>
</dbReference>
<accession>A0A3E4QWV9</accession>
<dbReference type="RefSeq" id="WP_117679030.1">
    <property type="nucleotide sequence ID" value="NZ_QSRJ01000002.1"/>
</dbReference>
<sequence>MNNGARIKELQNAEENKRLLAAQRQTYTDAKRVDFANACICLLVPLGVVVVQTYFSLPVEALVLIWTATVAAGICLPKWSGRLVGEAAAMQQRFDSAVFGIKFGNEDRDDALVASRAKRYYEHHGDGGDDQGLDGWYSVAIGDMKAGDAIARCQWQNTEWTKRQLRRSVCMEACVSLLIAAILITLAGDAVLKLSFLSTVAEWVVQRVAEGVSSVRKLEALEKALSSYRLSSRDNIVRTQGLIFEYRNAPYLVPDWLYGLFRERDEAATAS</sequence>
<evidence type="ECO:0008006" key="4">
    <source>
        <dbReference type="Google" id="ProtNLM"/>
    </source>
</evidence>
<organism evidence="2 3">
    <name type="scientific">Collinsella tanakaei</name>
    <dbReference type="NCBI Taxonomy" id="626935"/>
    <lineage>
        <taxon>Bacteria</taxon>
        <taxon>Bacillati</taxon>
        <taxon>Actinomycetota</taxon>
        <taxon>Coriobacteriia</taxon>
        <taxon>Coriobacteriales</taxon>
        <taxon>Coriobacteriaceae</taxon>
        <taxon>Collinsella</taxon>
    </lineage>
</organism>
<keyword evidence="1" id="KW-0812">Transmembrane</keyword>
<dbReference type="InterPro" id="IPR049920">
    <property type="entry name" value="IK1_05631-like"/>
</dbReference>
<comment type="caution">
    <text evidence="2">The sequence shown here is derived from an EMBL/GenBank/DDBJ whole genome shotgun (WGS) entry which is preliminary data.</text>
</comment>
<evidence type="ECO:0000313" key="2">
    <source>
        <dbReference type="EMBL" id="RGL11682.1"/>
    </source>
</evidence>